<reference evidence="1 2" key="1">
    <citation type="submission" date="2019-08" db="EMBL/GenBank/DDBJ databases">
        <title>Highly reduced genomes of protist endosymbionts show evolutionary convergence.</title>
        <authorList>
            <person name="George E."/>
            <person name="Husnik F."/>
            <person name="Tashyreva D."/>
            <person name="Prokopchuk G."/>
            <person name="Horak A."/>
            <person name="Kwong W.K."/>
            <person name="Lukes J."/>
            <person name="Keeling P.J."/>
        </authorList>
    </citation>
    <scope>NUCLEOTIDE SEQUENCE [LARGE SCALE GENOMIC DNA]</scope>
    <source>
        <strain evidence="1">1621</strain>
        <plasmid evidence="1 2">unnamed</plasmid>
    </source>
</reference>
<dbReference type="KEGG" id="snay:FZC37_03085"/>
<dbReference type="Proteomes" id="UP000323844">
    <property type="component" value="Plasmid unnamed"/>
</dbReference>
<protein>
    <submittedName>
        <fullName evidence="1">Uncharacterized protein</fullName>
    </submittedName>
</protein>
<keyword evidence="2" id="KW-1185">Reference proteome</keyword>
<dbReference type="AlphaFoldDB" id="A0A5C0UIL2"/>
<proteinExistence type="predicted"/>
<keyword evidence="1" id="KW-0614">Plasmid</keyword>
<accession>A0A5C0UIL2</accession>
<gene>
    <name evidence="1" type="ORF">FZC37_03085</name>
</gene>
<evidence type="ECO:0000313" key="1">
    <source>
        <dbReference type="EMBL" id="QEK39906.1"/>
    </source>
</evidence>
<organism evidence="1 2">
    <name type="scientific">Candidatus Sneabacter namystus</name>
    <dbReference type="NCBI Taxonomy" id="2601646"/>
    <lineage>
        <taxon>Bacteria</taxon>
        <taxon>Pseudomonadati</taxon>
        <taxon>Pseudomonadota</taxon>
        <taxon>Alphaproteobacteria</taxon>
        <taxon>Rickettsiales</taxon>
        <taxon>Rickettsiaceae</taxon>
        <taxon>Rickettsieae</taxon>
        <taxon>Candidatus Sneabacter</taxon>
    </lineage>
</organism>
<name>A0A5C0UIL2_9RICK</name>
<geneLocation type="plasmid" evidence="1 2">
    <name>unnamed</name>
</geneLocation>
<dbReference type="RefSeq" id="WP_148952267.1">
    <property type="nucleotide sequence ID" value="NZ_CP043313.1"/>
</dbReference>
<dbReference type="EMBL" id="CP043313">
    <property type="protein sequence ID" value="QEK39906.1"/>
    <property type="molecule type" value="Genomic_DNA"/>
</dbReference>
<sequence length="163" mass="18774">MKLRFPLLILCSLLLNGCIDEAKQILELLKKEPAEFMLIVDSMTMATQGMPKNLTLKVFFIRHRKLLKGTVTLPDKILEQSYKNTPKRKETKKLNVYQIIPEQMIQDSVIIPKEAERLICILNSPDRILHRREIIIDPTISSTVVVKIVGTDMYIQLATRDKS</sequence>
<evidence type="ECO:0000313" key="2">
    <source>
        <dbReference type="Proteomes" id="UP000323844"/>
    </source>
</evidence>